<accession>A0A1G9V5R9</accession>
<evidence type="ECO:0000313" key="1">
    <source>
        <dbReference type="EMBL" id="SDM67453.1"/>
    </source>
</evidence>
<dbReference type="Proteomes" id="UP000198510">
    <property type="component" value="Unassembled WGS sequence"/>
</dbReference>
<keyword evidence="2" id="KW-1185">Reference proteome</keyword>
<evidence type="ECO:0000313" key="2">
    <source>
        <dbReference type="Proteomes" id="UP000198510"/>
    </source>
</evidence>
<reference evidence="1 2" key="1">
    <citation type="submission" date="2016-10" db="EMBL/GenBank/DDBJ databases">
        <authorList>
            <person name="de Groot N.N."/>
        </authorList>
    </citation>
    <scope>NUCLEOTIDE SEQUENCE [LARGE SCALE GENOMIC DNA]</scope>
    <source>
        <strain evidence="1 2">DSM 25186</strain>
    </source>
</reference>
<dbReference type="RefSeq" id="WP_143017519.1">
    <property type="nucleotide sequence ID" value="NZ_FNFO01000019.1"/>
</dbReference>
<dbReference type="EMBL" id="FNFO01000019">
    <property type="protein sequence ID" value="SDM67453.1"/>
    <property type="molecule type" value="Genomic_DNA"/>
</dbReference>
<dbReference type="STRING" id="1075417.SAMN05421823_11923"/>
<gene>
    <name evidence="1" type="ORF">SAMN05421823_11923</name>
</gene>
<dbReference type="OrthoDB" id="983157at2"/>
<dbReference type="AlphaFoldDB" id="A0A1G9V5R9"/>
<name>A0A1G9V5R9_9BACT</name>
<proteinExistence type="predicted"/>
<organism evidence="1 2">
    <name type="scientific">Catalinimonas alkaloidigena</name>
    <dbReference type="NCBI Taxonomy" id="1075417"/>
    <lineage>
        <taxon>Bacteria</taxon>
        <taxon>Pseudomonadati</taxon>
        <taxon>Bacteroidota</taxon>
        <taxon>Cytophagia</taxon>
        <taxon>Cytophagales</taxon>
        <taxon>Catalimonadaceae</taxon>
        <taxon>Catalinimonas</taxon>
    </lineage>
</organism>
<protein>
    <submittedName>
        <fullName evidence="1">Uncharacterized protein</fullName>
    </submittedName>
</protein>
<sequence>MNPFRTVKPVPATGNRTRAMTQARLHSSQVMRDLGHRGRMRRHHLLALVHEVGRKRYFVPHVFDLRLNRHYGNFRCEECGAHFHHAPSTLYEGKSLWKECVCGDCTNQIIADDWNYRPYR</sequence>